<dbReference type="PROSITE" id="PS00232">
    <property type="entry name" value="CADHERIN_1"/>
    <property type="match status" value="2"/>
</dbReference>
<dbReference type="GO" id="GO:0005886">
    <property type="term" value="C:plasma membrane"/>
    <property type="evidence" value="ECO:0007669"/>
    <property type="project" value="UniProtKB-SubCell"/>
</dbReference>
<dbReference type="EMBL" id="CADCXU010013308">
    <property type="protein sequence ID" value="CAB0003090.1"/>
    <property type="molecule type" value="Genomic_DNA"/>
</dbReference>
<dbReference type="PANTHER" id="PTHR24026">
    <property type="entry name" value="FAT ATYPICAL CADHERIN-RELATED"/>
    <property type="match status" value="1"/>
</dbReference>
<dbReference type="PRINTS" id="PR00205">
    <property type="entry name" value="CADHERIN"/>
</dbReference>
<organism evidence="10 11">
    <name type="scientific">Nesidiocoris tenuis</name>
    <dbReference type="NCBI Taxonomy" id="355587"/>
    <lineage>
        <taxon>Eukaryota</taxon>
        <taxon>Metazoa</taxon>
        <taxon>Ecdysozoa</taxon>
        <taxon>Arthropoda</taxon>
        <taxon>Hexapoda</taxon>
        <taxon>Insecta</taxon>
        <taxon>Pterygota</taxon>
        <taxon>Neoptera</taxon>
        <taxon>Paraneoptera</taxon>
        <taxon>Hemiptera</taxon>
        <taxon>Heteroptera</taxon>
        <taxon>Panheteroptera</taxon>
        <taxon>Cimicomorpha</taxon>
        <taxon>Miridae</taxon>
        <taxon>Dicyphina</taxon>
        <taxon>Nesidiocoris</taxon>
    </lineage>
</organism>
<dbReference type="AlphaFoldDB" id="A0A6H5GIT8"/>
<dbReference type="GO" id="GO:0007156">
    <property type="term" value="P:homophilic cell adhesion via plasma membrane adhesion molecules"/>
    <property type="evidence" value="ECO:0007669"/>
    <property type="project" value="InterPro"/>
</dbReference>
<evidence type="ECO:0000256" key="2">
    <source>
        <dbReference type="ARBA" id="ARBA00022692"/>
    </source>
</evidence>
<keyword evidence="4 7" id="KW-0106">Calcium</keyword>
<feature type="signal peptide" evidence="8">
    <location>
        <begin position="1"/>
        <end position="19"/>
    </location>
</feature>
<accession>A0A6H5GIT8</accession>
<evidence type="ECO:0000256" key="8">
    <source>
        <dbReference type="SAM" id="SignalP"/>
    </source>
</evidence>
<evidence type="ECO:0000256" key="3">
    <source>
        <dbReference type="ARBA" id="ARBA00022737"/>
    </source>
</evidence>
<proteinExistence type="predicted"/>
<feature type="domain" description="Cadherin" evidence="9">
    <location>
        <begin position="70"/>
        <end position="191"/>
    </location>
</feature>
<dbReference type="PANTHER" id="PTHR24026:SF126">
    <property type="entry name" value="PROTOCADHERIN FAT 4"/>
    <property type="match status" value="1"/>
</dbReference>
<evidence type="ECO:0000256" key="5">
    <source>
        <dbReference type="ARBA" id="ARBA00022989"/>
    </source>
</evidence>
<evidence type="ECO:0000256" key="4">
    <source>
        <dbReference type="ARBA" id="ARBA00022837"/>
    </source>
</evidence>
<evidence type="ECO:0000313" key="11">
    <source>
        <dbReference type="Proteomes" id="UP000479000"/>
    </source>
</evidence>
<dbReference type="SMART" id="SM00112">
    <property type="entry name" value="CA"/>
    <property type="match status" value="2"/>
</dbReference>
<dbReference type="Gene3D" id="2.60.40.60">
    <property type="entry name" value="Cadherins"/>
    <property type="match status" value="4"/>
</dbReference>
<feature type="non-terminal residue" evidence="10">
    <location>
        <position position="378"/>
    </location>
</feature>
<evidence type="ECO:0000256" key="1">
    <source>
        <dbReference type="ARBA" id="ARBA00004370"/>
    </source>
</evidence>
<keyword evidence="2" id="KW-0812">Transmembrane</keyword>
<keyword evidence="8" id="KW-0732">Signal</keyword>
<keyword evidence="11" id="KW-1185">Reference proteome</keyword>
<dbReference type="InterPro" id="IPR002126">
    <property type="entry name" value="Cadherin-like_dom"/>
</dbReference>
<dbReference type="PROSITE" id="PS50268">
    <property type="entry name" value="CADHERIN_2"/>
    <property type="match status" value="2"/>
</dbReference>
<protein>
    <recommendedName>
        <fullName evidence="9">Cadherin domain-containing protein</fullName>
    </recommendedName>
</protein>
<dbReference type="GO" id="GO:0005509">
    <property type="term" value="F:calcium ion binding"/>
    <property type="evidence" value="ECO:0007669"/>
    <property type="project" value="UniProtKB-UniRule"/>
</dbReference>
<dbReference type="SUPFAM" id="SSF49313">
    <property type="entry name" value="Cadherin-like"/>
    <property type="match status" value="3"/>
</dbReference>
<dbReference type="InterPro" id="IPR015919">
    <property type="entry name" value="Cadherin-like_sf"/>
</dbReference>
<comment type="subcellular location">
    <subcellularLocation>
        <location evidence="1">Membrane</location>
    </subcellularLocation>
</comment>
<evidence type="ECO:0000259" key="9">
    <source>
        <dbReference type="PROSITE" id="PS50268"/>
    </source>
</evidence>
<evidence type="ECO:0000313" key="10">
    <source>
        <dbReference type="EMBL" id="CAB0003090.1"/>
    </source>
</evidence>
<dbReference type="Pfam" id="PF00028">
    <property type="entry name" value="Cadherin"/>
    <property type="match status" value="1"/>
</dbReference>
<feature type="chain" id="PRO_5026274665" description="Cadherin domain-containing protein" evidence="8">
    <location>
        <begin position="20"/>
        <end position="378"/>
    </location>
</feature>
<dbReference type="CDD" id="cd11304">
    <property type="entry name" value="Cadherin_repeat"/>
    <property type="match status" value="3"/>
</dbReference>
<dbReference type="InterPro" id="IPR020894">
    <property type="entry name" value="Cadherin_CS"/>
</dbReference>
<gene>
    <name evidence="10" type="ORF">NTEN_LOCUS8749</name>
</gene>
<dbReference type="Proteomes" id="UP000479000">
    <property type="component" value="Unassembled WGS sequence"/>
</dbReference>
<sequence length="378" mass="41963">MQSSMLWILVQLWLNQSLASSMERMRPEGNSLQRSGRTTLLPEIHVLDVNDNKPKFEQAEYHVLITEGIPEGEKLLKVSEDSPIGTFLIQLETNDADEKSENLEFYIISGDKDCKFSLNNQGNIFLMRSLDREETSQYFLVVTATDGKFAAETSIFIRVLDINADKDNSTWKCQSTVYIKLVDVNDCPPKFDMDNMTAMVVENTPIGSVVTMVHAADPDLDSYTLVIRATDGGVPPLSTTACIVIEVSDINDNPPRFSSSNYSAFIQVTEESQHPPLVSPLNVVVMSYANQLQPKRFLGTVHVSDSDPYDSHAFKIETTEPNKFHVEPMSGRLSMTGPSAGVYSLNVTVTDGKFTSKAFISVVVHSVFKNMLLSALSL</sequence>
<evidence type="ECO:0000256" key="6">
    <source>
        <dbReference type="ARBA" id="ARBA00023136"/>
    </source>
</evidence>
<keyword evidence="6" id="KW-0472">Membrane</keyword>
<evidence type="ECO:0000256" key="7">
    <source>
        <dbReference type="PROSITE-ProRule" id="PRU00043"/>
    </source>
</evidence>
<dbReference type="OrthoDB" id="6252479at2759"/>
<reference evidence="10 11" key="1">
    <citation type="submission" date="2020-02" db="EMBL/GenBank/DDBJ databases">
        <authorList>
            <person name="Ferguson B K."/>
        </authorList>
    </citation>
    <scope>NUCLEOTIDE SEQUENCE [LARGE SCALE GENOMIC DNA]</scope>
</reference>
<feature type="domain" description="Cadherin" evidence="9">
    <location>
        <begin position="191"/>
        <end position="257"/>
    </location>
</feature>
<keyword evidence="3" id="KW-0677">Repeat</keyword>
<name>A0A6H5GIT8_9HEMI</name>
<keyword evidence="5" id="KW-1133">Transmembrane helix</keyword>